<evidence type="ECO:0000259" key="1">
    <source>
        <dbReference type="PROSITE" id="PS51186"/>
    </source>
</evidence>
<feature type="domain" description="N-acetyltransferase" evidence="1">
    <location>
        <begin position="18"/>
        <end position="174"/>
    </location>
</feature>
<dbReference type="PANTHER" id="PTHR43792">
    <property type="entry name" value="GNAT FAMILY, PUTATIVE (AFU_ORTHOLOGUE AFUA_3G00765)-RELATED-RELATED"/>
    <property type="match status" value="1"/>
</dbReference>
<dbReference type="Proteomes" id="UP000189761">
    <property type="component" value="Unassembled WGS sequence"/>
</dbReference>
<dbReference type="InterPro" id="IPR051531">
    <property type="entry name" value="N-acetyltransferase"/>
</dbReference>
<keyword evidence="2" id="KW-0808">Transferase</keyword>
<accession>A0A8E2IC24</accession>
<proteinExistence type="predicted"/>
<comment type="caution">
    <text evidence="2">The sequence shown here is derived from an EMBL/GenBank/DDBJ whole genome shotgun (WGS) entry which is preliminary data.</text>
</comment>
<dbReference type="Gene3D" id="3.40.630.30">
    <property type="match status" value="1"/>
</dbReference>
<dbReference type="InterPro" id="IPR000182">
    <property type="entry name" value="GNAT_dom"/>
</dbReference>
<dbReference type="GO" id="GO:0005737">
    <property type="term" value="C:cytoplasm"/>
    <property type="evidence" value="ECO:0007669"/>
    <property type="project" value="TreeGrafter"/>
</dbReference>
<dbReference type="InterPro" id="IPR016181">
    <property type="entry name" value="Acyl_CoA_acyltransferase"/>
</dbReference>
<dbReference type="Pfam" id="PF13302">
    <property type="entry name" value="Acetyltransf_3"/>
    <property type="match status" value="1"/>
</dbReference>
<dbReference type="SUPFAM" id="SSF55729">
    <property type="entry name" value="Acyl-CoA N-acyltransferases (Nat)"/>
    <property type="match status" value="1"/>
</dbReference>
<evidence type="ECO:0000313" key="3">
    <source>
        <dbReference type="Proteomes" id="UP000189761"/>
    </source>
</evidence>
<evidence type="ECO:0000313" key="2">
    <source>
        <dbReference type="EMBL" id="OOP69750.1"/>
    </source>
</evidence>
<dbReference type="RefSeq" id="WP_078109462.1">
    <property type="nucleotide sequence ID" value="NZ_CP065424.1"/>
</dbReference>
<protein>
    <submittedName>
        <fullName evidence="2">GNAT family N-acetyltransferase</fullName>
    </submittedName>
</protein>
<keyword evidence="3" id="KW-1185">Reference proteome</keyword>
<sequence length="199" mass="23621">MNIEDIYGKFPTFETERLILRKISLDDLEDIFAYGSNDEVSKYVTWDTHRTLSDTKQFIEFVLNKYAEKQVSPWAIEYKDNGRMIGTIDFVLWNPTHQTAEIGYVLHQDYWGEGITAEAAKELIKFGFDKMDLIRIQARCFTENIGSKRVMEKIGMSYEGTLRKAVFIKEKHWDLKVFSILKEEFEERYLLKQKKVYDR</sequence>
<gene>
    <name evidence="2" type="ORF">BWZ43_03440</name>
</gene>
<organism evidence="2 3">
    <name type="scientific">Heyndrickxia oleronia</name>
    <dbReference type="NCBI Taxonomy" id="38875"/>
    <lineage>
        <taxon>Bacteria</taxon>
        <taxon>Bacillati</taxon>
        <taxon>Bacillota</taxon>
        <taxon>Bacilli</taxon>
        <taxon>Bacillales</taxon>
        <taxon>Bacillaceae</taxon>
        <taxon>Heyndrickxia</taxon>
    </lineage>
</organism>
<dbReference type="PROSITE" id="PS51186">
    <property type="entry name" value="GNAT"/>
    <property type="match status" value="1"/>
</dbReference>
<dbReference type="CDD" id="cd04301">
    <property type="entry name" value="NAT_SF"/>
    <property type="match status" value="1"/>
</dbReference>
<name>A0A8E2IC24_9BACI</name>
<dbReference type="GO" id="GO:0008999">
    <property type="term" value="F:protein-N-terminal-alanine acetyltransferase activity"/>
    <property type="evidence" value="ECO:0007669"/>
    <property type="project" value="TreeGrafter"/>
</dbReference>
<dbReference type="PANTHER" id="PTHR43792:SF9">
    <property type="entry name" value="RIBOSOMAL-PROTEIN-ALANINE ACETYLTRANSFERASE"/>
    <property type="match status" value="1"/>
</dbReference>
<dbReference type="EMBL" id="MTLA01000037">
    <property type="protein sequence ID" value="OOP69750.1"/>
    <property type="molecule type" value="Genomic_DNA"/>
</dbReference>
<reference evidence="2 3" key="1">
    <citation type="submission" date="2017-01" db="EMBL/GenBank/DDBJ databases">
        <title>Draft genome sequence of Bacillus oleronius.</title>
        <authorList>
            <person name="Allam M."/>
        </authorList>
    </citation>
    <scope>NUCLEOTIDE SEQUENCE [LARGE SCALE GENOMIC DNA]</scope>
    <source>
        <strain evidence="2 3">DSM 9356</strain>
    </source>
</reference>
<dbReference type="AlphaFoldDB" id="A0A8E2IC24"/>